<name>H0R1L9_9ACTN</name>
<keyword evidence="2" id="KW-1185">Reference proteome</keyword>
<reference evidence="1 2" key="1">
    <citation type="submission" date="2011-12" db="EMBL/GenBank/DDBJ databases">
        <title>Whole genome shotgun sequence of Gordonia effusa NBRC 100432.</title>
        <authorList>
            <person name="Yoshida I."/>
            <person name="Takarada H."/>
            <person name="Hosoyama A."/>
            <person name="Tsuchikane K."/>
            <person name="Katsumata H."/>
            <person name="Yamazaki S."/>
            <person name="Fujita N."/>
        </authorList>
    </citation>
    <scope>NUCLEOTIDE SEQUENCE [LARGE SCALE GENOMIC DNA]</scope>
    <source>
        <strain evidence="1 2">NBRC 100432</strain>
    </source>
</reference>
<comment type="caution">
    <text evidence="1">The sequence shown here is derived from an EMBL/GenBank/DDBJ whole genome shotgun (WGS) entry which is preliminary data.</text>
</comment>
<dbReference type="AlphaFoldDB" id="H0R1L9"/>
<dbReference type="Proteomes" id="UP000035034">
    <property type="component" value="Unassembled WGS sequence"/>
</dbReference>
<evidence type="ECO:0000313" key="1">
    <source>
        <dbReference type="EMBL" id="GAB18970.1"/>
    </source>
</evidence>
<dbReference type="RefSeq" id="WP_007318306.1">
    <property type="nucleotide sequence ID" value="NZ_BAEH01000071.1"/>
</dbReference>
<dbReference type="EMBL" id="BAEH01000071">
    <property type="protein sequence ID" value="GAB18970.1"/>
    <property type="molecule type" value="Genomic_DNA"/>
</dbReference>
<sequence>MTSDSVVPTVGAILTAPMRAGESLPVVGSVLAGLRRRLSAGIDDVVAQLIRAIVAALADEIDLTRLVIDNIDLGAVVATVDLDDLITHVDLDAAIERVDLMRVIDSLDLDAAVARVDLMAVVSRLDVDAVVAQVDLDAAIRRADLIGVANEVIDGVDLPAIIRDASTSVTAEVMTDVRSGGERADDAVSEFVGRILRRPRSVGDDD</sequence>
<evidence type="ECO:0000313" key="2">
    <source>
        <dbReference type="Proteomes" id="UP000035034"/>
    </source>
</evidence>
<accession>H0R1L9</accession>
<proteinExistence type="predicted"/>
<dbReference type="eggNOG" id="ENOG5033888">
    <property type="taxonomic scope" value="Bacteria"/>
</dbReference>
<gene>
    <name evidence="1" type="ORF">GOEFS_071_00140</name>
</gene>
<dbReference type="STRING" id="1077974.GOEFS_071_00140"/>
<protein>
    <submittedName>
        <fullName evidence="1">Uncharacterized protein</fullName>
    </submittedName>
</protein>
<organism evidence="1 2">
    <name type="scientific">Gordonia effusa NBRC 100432</name>
    <dbReference type="NCBI Taxonomy" id="1077974"/>
    <lineage>
        <taxon>Bacteria</taxon>
        <taxon>Bacillati</taxon>
        <taxon>Actinomycetota</taxon>
        <taxon>Actinomycetes</taxon>
        <taxon>Mycobacteriales</taxon>
        <taxon>Gordoniaceae</taxon>
        <taxon>Gordonia</taxon>
    </lineage>
</organism>